<accession>A0A1B6NPP2</accession>
<name>A0A1B6NPP2_9ZZZZ</name>
<protein>
    <submittedName>
        <fullName evidence="2">Uncharacterized protein</fullName>
    </submittedName>
</protein>
<proteinExistence type="predicted"/>
<feature type="non-terminal residue" evidence="2">
    <location>
        <position position="1"/>
    </location>
</feature>
<evidence type="ECO:0000256" key="1">
    <source>
        <dbReference type="SAM" id="MobiDB-lite"/>
    </source>
</evidence>
<reference evidence="2" key="1">
    <citation type="submission" date="2013-11" db="EMBL/GenBank/DDBJ databases">
        <title>Microbial diversity, functional groups and degradation webs in Northern and Southern Mediterranean and Red Sea marine crude oil polluted sites.</title>
        <authorList>
            <person name="Daffonchio D."/>
            <person name="Mapelli F."/>
            <person name="Ferrer M."/>
            <person name="Richter M."/>
            <person name="Cherif A."/>
            <person name="Malkawi H.I."/>
            <person name="Yakimov M.M."/>
            <person name="Abdel-Fattah Y.R."/>
            <person name="Blaghen M."/>
            <person name="Golyshin P.N."/>
            <person name="Kalogerakis N."/>
            <person name="Boon N."/>
            <person name="Magagnini M."/>
            <person name="Fava F."/>
        </authorList>
    </citation>
    <scope>NUCLEOTIDE SEQUENCE</scope>
</reference>
<dbReference type="AlphaFoldDB" id="A0A1B6NPP2"/>
<dbReference type="EMBL" id="AYSL01001834">
    <property type="protein sequence ID" value="KTF05364.1"/>
    <property type="molecule type" value="Genomic_DNA"/>
</dbReference>
<gene>
    <name evidence="2" type="ORF">MGSAQ_003140</name>
</gene>
<organism evidence="2">
    <name type="scientific">marine sediment metagenome</name>
    <dbReference type="NCBI Taxonomy" id="412755"/>
    <lineage>
        <taxon>unclassified sequences</taxon>
        <taxon>metagenomes</taxon>
        <taxon>ecological metagenomes</taxon>
    </lineage>
</organism>
<feature type="region of interest" description="Disordered" evidence="1">
    <location>
        <begin position="46"/>
        <end position="69"/>
    </location>
</feature>
<comment type="caution">
    <text evidence="2">The sequence shown here is derived from an EMBL/GenBank/DDBJ whole genome shotgun (WGS) entry which is preliminary data.</text>
</comment>
<evidence type="ECO:0000313" key="2">
    <source>
        <dbReference type="EMBL" id="KTF05364.1"/>
    </source>
</evidence>
<sequence length="69" mass="7616">DMLRFHSGMVLARCLVIIRCSWPTSPPPEKRQGALGCRQAIGIANLPDLRTPGPHLGQAQSRRSQSRKP</sequence>